<protein>
    <submittedName>
        <fullName evidence="3">DnaD domain protein</fullName>
    </submittedName>
</protein>
<organism evidence="3">
    <name type="scientific">Siphoviridae sp. ctGa111</name>
    <dbReference type="NCBI Taxonomy" id="2825413"/>
    <lineage>
        <taxon>Viruses</taxon>
        <taxon>Duplodnaviria</taxon>
        <taxon>Heunggongvirae</taxon>
        <taxon>Uroviricota</taxon>
        <taxon>Caudoviricetes</taxon>
    </lineage>
</organism>
<feature type="region of interest" description="Disordered" evidence="1">
    <location>
        <begin position="73"/>
        <end position="117"/>
    </location>
</feature>
<evidence type="ECO:0000256" key="1">
    <source>
        <dbReference type="SAM" id="MobiDB-lite"/>
    </source>
</evidence>
<dbReference type="EMBL" id="BK016245">
    <property type="protein sequence ID" value="DAG04892.1"/>
    <property type="molecule type" value="Genomic_DNA"/>
</dbReference>
<sequence>MKADTYIKIWDTYESYFEPLSAAEVGRLVLAMMKYKSSGTEPELNGNERYVWPAIKRDLDKDAEYIECKRISGKAGGSSSKRKQNEANASKTKLEKEKEKEKDKISSSSCDETTTTKPIEDVFRENIGKLGATGQKALAEYVERMGDELVLAVIGKCSDLGGSTWAYVRKALDEAESLGCKTADDYRRACPIGSGRNTRVTREMPSGGDWLKNATHRRPLIKKDA</sequence>
<evidence type="ECO:0000313" key="3">
    <source>
        <dbReference type="EMBL" id="DAG04892.1"/>
    </source>
</evidence>
<proteinExistence type="predicted"/>
<reference evidence="3" key="1">
    <citation type="journal article" date="2021" name="Proc. Natl. Acad. Sci. U.S.A.">
        <title>A Catalog of Tens of Thousands of Viruses from Human Metagenomes Reveals Hidden Associations with Chronic Diseases.</title>
        <authorList>
            <person name="Tisza M.J."/>
            <person name="Buck C.B."/>
        </authorList>
    </citation>
    <scope>NUCLEOTIDE SEQUENCE</scope>
    <source>
        <strain evidence="3">CtGa111</strain>
    </source>
</reference>
<feature type="compositionally biased region" description="Basic and acidic residues" evidence="1">
    <location>
        <begin position="92"/>
        <end position="105"/>
    </location>
</feature>
<dbReference type="Pfam" id="PF19808">
    <property type="entry name" value="DUF6291"/>
    <property type="match status" value="1"/>
</dbReference>
<accession>A0A8S5VDV0</accession>
<name>A0A8S5VDV0_9CAUD</name>
<feature type="domain" description="DUF6291" evidence="2">
    <location>
        <begin position="13"/>
        <end position="79"/>
    </location>
</feature>
<dbReference type="InterPro" id="IPR046258">
    <property type="entry name" value="DUF6291"/>
</dbReference>
<evidence type="ECO:0000259" key="2">
    <source>
        <dbReference type="Pfam" id="PF19808"/>
    </source>
</evidence>